<organism evidence="3 4">
    <name type="scientific">Corynascus novoguineensis</name>
    <dbReference type="NCBI Taxonomy" id="1126955"/>
    <lineage>
        <taxon>Eukaryota</taxon>
        <taxon>Fungi</taxon>
        <taxon>Dikarya</taxon>
        <taxon>Ascomycota</taxon>
        <taxon>Pezizomycotina</taxon>
        <taxon>Sordariomycetes</taxon>
        <taxon>Sordariomycetidae</taxon>
        <taxon>Sordariales</taxon>
        <taxon>Chaetomiaceae</taxon>
        <taxon>Corynascus</taxon>
    </lineage>
</organism>
<feature type="region of interest" description="Disordered" evidence="1">
    <location>
        <begin position="372"/>
        <end position="404"/>
    </location>
</feature>
<keyword evidence="2" id="KW-0812">Transmembrane</keyword>
<accession>A0AAN7CUM8</accession>
<reference evidence="3" key="1">
    <citation type="journal article" date="2023" name="Mol. Phylogenet. Evol.">
        <title>Genome-scale phylogeny and comparative genomics of the fungal order Sordariales.</title>
        <authorList>
            <person name="Hensen N."/>
            <person name="Bonometti L."/>
            <person name="Westerberg I."/>
            <person name="Brannstrom I.O."/>
            <person name="Guillou S."/>
            <person name="Cros-Aarteil S."/>
            <person name="Calhoun S."/>
            <person name="Haridas S."/>
            <person name="Kuo A."/>
            <person name="Mondo S."/>
            <person name="Pangilinan J."/>
            <person name="Riley R."/>
            <person name="LaButti K."/>
            <person name="Andreopoulos B."/>
            <person name="Lipzen A."/>
            <person name="Chen C."/>
            <person name="Yan M."/>
            <person name="Daum C."/>
            <person name="Ng V."/>
            <person name="Clum A."/>
            <person name="Steindorff A."/>
            <person name="Ohm R.A."/>
            <person name="Martin F."/>
            <person name="Silar P."/>
            <person name="Natvig D.O."/>
            <person name="Lalanne C."/>
            <person name="Gautier V."/>
            <person name="Ament-Velasquez S.L."/>
            <person name="Kruys A."/>
            <person name="Hutchinson M.I."/>
            <person name="Powell A.J."/>
            <person name="Barry K."/>
            <person name="Miller A.N."/>
            <person name="Grigoriev I.V."/>
            <person name="Debuchy R."/>
            <person name="Gladieux P."/>
            <person name="Hiltunen Thoren M."/>
            <person name="Johannesson H."/>
        </authorList>
    </citation>
    <scope>NUCLEOTIDE SEQUENCE</scope>
    <source>
        <strain evidence="3">CBS 359.72</strain>
    </source>
</reference>
<reference evidence="3" key="2">
    <citation type="submission" date="2023-05" db="EMBL/GenBank/DDBJ databases">
        <authorList>
            <consortium name="Lawrence Berkeley National Laboratory"/>
            <person name="Steindorff A."/>
            <person name="Hensen N."/>
            <person name="Bonometti L."/>
            <person name="Westerberg I."/>
            <person name="Brannstrom I.O."/>
            <person name="Guillou S."/>
            <person name="Cros-Aarteil S."/>
            <person name="Calhoun S."/>
            <person name="Haridas S."/>
            <person name="Kuo A."/>
            <person name="Mondo S."/>
            <person name="Pangilinan J."/>
            <person name="Riley R."/>
            <person name="Labutti K."/>
            <person name="Andreopoulos B."/>
            <person name="Lipzen A."/>
            <person name="Chen C."/>
            <person name="Yanf M."/>
            <person name="Daum C."/>
            <person name="Ng V."/>
            <person name="Clum A."/>
            <person name="Ohm R."/>
            <person name="Martin F."/>
            <person name="Silar P."/>
            <person name="Natvig D."/>
            <person name="Lalanne C."/>
            <person name="Gautier V."/>
            <person name="Ament-Velasquez S.L."/>
            <person name="Kruys A."/>
            <person name="Hutchinson M.I."/>
            <person name="Powell A.J."/>
            <person name="Barry K."/>
            <person name="Miller A.N."/>
            <person name="Grigoriev I.V."/>
            <person name="Debuchy R."/>
            <person name="Gladieux P."/>
            <person name="Thoren M.H."/>
            <person name="Johannesson H."/>
        </authorList>
    </citation>
    <scope>NUCLEOTIDE SEQUENCE</scope>
    <source>
        <strain evidence="3">CBS 359.72</strain>
    </source>
</reference>
<feature type="region of interest" description="Disordered" evidence="1">
    <location>
        <begin position="164"/>
        <end position="253"/>
    </location>
</feature>
<keyword evidence="2" id="KW-1133">Transmembrane helix</keyword>
<feature type="region of interest" description="Disordered" evidence="1">
    <location>
        <begin position="417"/>
        <end position="510"/>
    </location>
</feature>
<protein>
    <submittedName>
        <fullName evidence="3">Uncharacterized protein</fullName>
    </submittedName>
</protein>
<evidence type="ECO:0000256" key="1">
    <source>
        <dbReference type="SAM" id="MobiDB-lite"/>
    </source>
</evidence>
<feature type="compositionally biased region" description="Polar residues" evidence="1">
    <location>
        <begin position="232"/>
        <end position="245"/>
    </location>
</feature>
<comment type="caution">
    <text evidence="3">The sequence shown here is derived from an EMBL/GenBank/DDBJ whole genome shotgun (WGS) entry which is preliminary data.</text>
</comment>
<feature type="compositionally biased region" description="Low complexity" evidence="1">
    <location>
        <begin position="443"/>
        <end position="468"/>
    </location>
</feature>
<evidence type="ECO:0000313" key="3">
    <source>
        <dbReference type="EMBL" id="KAK4248346.1"/>
    </source>
</evidence>
<feature type="region of interest" description="Disordered" evidence="1">
    <location>
        <begin position="287"/>
        <end position="324"/>
    </location>
</feature>
<feature type="transmembrane region" description="Helical" evidence="2">
    <location>
        <begin position="261"/>
        <end position="283"/>
    </location>
</feature>
<evidence type="ECO:0000313" key="4">
    <source>
        <dbReference type="Proteomes" id="UP001303647"/>
    </source>
</evidence>
<gene>
    <name evidence="3" type="ORF">C7999DRAFT_13736</name>
</gene>
<sequence length="510" mass="53345">MSAPTAVHGGTTPLAALTAVFTPPCPTSWLLTTTWLFSQYPPFPTTGPTSCDPPAWRTNIANAGFQYYSPAICPQGFVVGPSCGITRTRTDEGFPAIAPGETAVYCVPSGLTCTTDVTDYRGGVWGFARDTTTPGALFTLGPAIQIRWVAADLTKLETHPLTPGLQLAKTDSQRTTRDPVMGPTITADSEAKPTGEPGGQPAPDSGENETGGMYTDANPNSPVSFTLIYETPNPTNSRDPSNDAASGSSGGIGSLDRTTSIVVIVLVTVVAGIALWVGAFLLVRRQRKRAARRKGTPSTKEGDETSLENGRRHTRTTSGATMSIISPVSELDAGPARPAGPPAIGSTPNPAELEGDILVQPPAKTWIHQRLWPRSPGLHPPQSSPRSMLSTRSARRTVRESFGEKVNDPAAALGRLKIPNPLAMGRPSPTSVSPSARSFWKMPRSPRSPSAAAAAAAAASAAVARRSAQLPKPSPKPGFSGSASRASTPGRGKSGLWEAGSKNTQRDAML</sequence>
<keyword evidence="4" id="KW-1185">Reference proteome</keyword>
<proteinExistence type="predicted"/>
<dbReference type="Proteomes" id="UP001303647">
    <property type="component" value="Unassembled WGS sequence"/>
</dbReference>
<dbReference type="AlphaFoldDB" id="A0AAN7CUM8"/>
<evidence type="ECO:0000256" key="2">
    <source>
        <dbReference type="SAM" id="Phobius"/>
    </source>
</evidence>
<keyword evidence="2" id="KW-0472">Membrane</keyword>
<name>A0AAN7CUM8_9PEZI</name>
<dbReference type="EMBL" id="MU857639">
    <property type="protein sequence ID" value="KAK4248346.1"/>
    <property type="molecule type" value="Genomic_DNA"/>
</dbReference>